<keyword evidence="7" id="KW-0249">Electron transport</keyword>
<dbReference type="Gene3D" id="1.20.120.1770">
    <property type="match status" value="1"/>
</dbReference>
<proteinExistence type="predicted"/>
<feature type="transmembrane region" description="Helical" evidence="11">
    <location>
        <begin position="300"/>
        <end position="323"/>
    </location>
</feature>
<feature type="transmembrane region" description="Helical" evidence="11">
    <location>
        <begin position="150"/>
        <end position="173"/>
    </location>
</feature>
<dbReference type="AlphaFoldDB" id="A0A8X7C907"/>
<dbReference type="GO" id="GO:0016020">
    <property type="term" value="C:membrane"/>
    <property type="evidence" value="ECO:0007669"/>
    <property type="project" value="UniProtKB-SubCell"/>
</dbReference>
<evidence type="ECO:0000256" key="4">
    <source>
        <dbReference type="ARBA" id="ARBA00022617"/>
    </source>
</evidence>
<evidence type="ECO:0000259" key="12">
    <source>
        <dbReference type="PROSITE" id="PS50939"/>
    </source>
</evidence>
<comment type="caution">
    <text evidence="13">The sequence shown here is derived from an EMBL/GenBank/DDBJ whole genome shotgun (WGS) entry which is preliminary data.</text>
</comment>
<feature type="transmembrane region" description="Helical" evidence="11">
    <location>
        <begin position="348"/>
        <end position="368"/>
    </location>
</feature>
<evidence type="ECO:0000256" key="2">
    <source>
        <dbReference type="ARBA" id="ARBA00004141"/>
    </source>
</evidence>
<keyword evidence="6" id="KW-0479">Metal-binding</keyword>
<dbReference type="PANTHER" id="PTHR10106:SF24">
    <property type="entry name" value="NO EXTENDED MEMORY, ISOFORM A"/>
    <property type="match status" value="1"/>
</dbReference>
<dbReference type="Proteomes" id="UP000886998">
    <property type="component" value="Unassembled WGS sequence"/>
</dbReference>
<evidence type="ECO:0000313" key="13">
    <source>
        <dbReference type="EMBL" id="GFY60480.1"/>
    </source>
</evidence>
<organism evidence="13 14">
    <name type="scientific">Trichonephila inaurata madagascariensis</name>
    <dbReference type="NCBI Taxonomy" id="2747483"/>
    <lineage>
        <taxon>Eukaryota</taxon>
        <taxon>Metazoa</taxon>
        <taxon>Ecdysozoa</taxon>
        <taxon>Arthropoda</taxon>
        <taxon>Chelicerata</taxon>
        <taxon>Arachnida</taxon>
        <taxon>Araneae</taxon>
        <taxon>Araneomorphae</taxon>
        <taxon>Entelegynae</taxon>
        <taxon>Araneoidea</taxon>
        <taxon>Nephilidae</taxon>
        <taxon>Trichonephila</taxon>
        <taxon>Trichonephila inaurata</taxon>
    </lineage>
</organism>
<dbReference type="InterPro" id="IPR043205">
    <property type="entry name" value="CYB561/CYBRD1-like"/>
</dbReference>
<keyword evidence="14" id="KW-1185">Reference proteome</keyword>
<evidence type="ECO:0000256" key="1">
    <source>
        <dbReference type="ARBA" id="ARBA00001970"/>
    </source>
</evidence>
<keyword evidence="9" id="KW-0408">Iron</keyword>
<dbReference type="Pfam" id="PF03188">
    <property type="entry name" value="Cytochrom_B561"/>
    <property type="match status" value="1"/>
</dbReference>
<feature type="transmembrane region" description="Helical" evidence="11">
    <location>
        <begin position="226"/>
        <end position="245"/>
    </location>
</feature>
<protein>
    <submittedName>
        <fullName evidence="13">Cytochrome b reductase 1</fullName>
    </submittedName>
</protein>
<keyword evidence="5 11" id="KW-0812">Transmembrane</keyword>
<dbReference type="GO" id="GO:0046872">
    <property type="term" value="F:metal ion binding"/>
    <property type="evidence" value="ECO:0007669"/>
    <property type="project" value="UniProtKB-KW"/>
</dbReference>
<evidence type="ECO:0000256" key="3">
    <source>
        <dbReference type="ARBA" id="ARBA00022448"/>
    </source>
</evidence>
<evidence type="ECO:0000256" key="7">
    <source>
        <dbReference type="ARBA" id="ARBA00022982"/>
    </source>
</evidence>
<gene>
    <name evidence="13" type="primary">Cybrd1</name>
    <name evidence="13" type="ORF">TNIN_162911</name>
</gene>
<keyword evidence="3" id="KW-0813">Transport</keyword>
<dbReference type="OrthoDB" id="907479at2759"/>
<evidence type="ECO:0000313" key="14">
    <source>
        <dbReference type="Proteomes" id="UP000886998"/>
    </source>
</evidence>
<dbReference type="FunFam" id="1.20.120.1770:FF:000001">
    <property type="entry name" value="Cytochrome b reductase 1"/>
    <property type="match status" value="1"/>
</dbReference>
<reference evidence="13" key="1">
    <citation type="submission" date="2020-08" db="EMBL/GenBank/DDBJ databases">
        <title>Multicomponent nature underlies the extraordinary mechanical properties of spider dragline silk.</title>
        <authorList>
            <person name="Kono N."/>
            <person name="Nakamura H."/>
            <person name="Mori M."/>
            <person name="Yoshida Y."/>
            <person name="Ohtoshi R."/>
            <person name="Malay A.D."/>
            <person name="Moran D.A.P."/>
            <person name="Tomita M."/>
            <person name="Numata K."/>
            <person name="Arakawa K."/>
        </authorList>
    </citation>
    <scope>NUCLEOTIDE SEQUENCE</scope>
</reference>
<comment type="subcellular location">
    <subcellularLocation>
        <location evidence="2">Membrane</location>
        <topology evidence="2">Multi-pass membrane protein</topology>
    </subcellularLocation>
</comment>
<name>A0A8X7C907_9ARAC</name>
<dbReference type="SMART" id="SM00665">
    <property type="entry name" value="B561"/>
    <property type="match status" value="1"/>
</dbReference>
<evidence type="ECO:0000256" key="8">
    <source>
        <dbReference type="ARBA" id="ARBA00022989"/>
    </source>
</evidence>
<feature type="transmembrane region" description="Helical" evidence="11">
    <location>
        <begin position="265"/>
        <end position="288"/>
    </location>
</feature>
<evidence type="ECO:0000256" key="5">
    <source>
        <dbReference type="ARBA" id="ARBA00022692"/>
    </source>
</evidence>
<feature type="transmembrane region" description="Helical" evidence="11">
    <location>
        <begin position="193"/>
        <end position="214"/>
    </location>
</feature>
<evidence type="ECO:0000256" key="6">
    <source>
        <dbReference type="ARBA" id="ARBA00022723"/>
    </source>
</evidence>
<dbReference type="GO" id="GO:0016491">
    <property type="term" value="F:oxidoreductase activity"/>
    <property type="evidence" value="ECO:0007669"/>
    <property type="project" value="InterPro"/>
</dbReference>
<dbReference type="EMBL" id="BMAV01013168">
    <property type="protein sequence ID" value="GFY60480.1"/>
    <property type="molecule type" value="Genomic_DNA"/>
</dbReference>
<evidence type="ECO:0000256" key="11">
    <source>
        <dbReference type="SAM" id="Phobius"/>
    </source>
</evidence>
<evidence type="ECO:0000256" key="10">
    <source>
        <dbReference type="ARBA" id="ARBA00023136"/>
    </source>
</evidence>
<dbReference type="PANTHER" id="PTHR10106">
    <property type="entry name" value="CYTOCHROME B561-RELATED"/>
    <property type="match status" value="1"/>
</dbReference>
<accession>A0A8X7C907</accession>
<sequence length="382" mass="42633">MMTKNSFLKRIPRCRININISKHCRAEKRIKKLQVSNTESAHKWFNISHCPKECNEAPFGDLALACLGDPPSNTPATPSRCSVQFIISFRSRCVSSGVPRKQPVVLEAKKKRKFFFGETRSDNLIPEVMGTKKHESESNTEMTVVARCCFGWLALVAEILLAGSLGLILYWVFNYHGGVAFSGDGSKQMNLHYVLMVAGFTFMNGHAMLVYRLFPCCKKIYTKIIHMLFFLAAAACIAIGLYAAIDAHNEGPRPVHFYSMHSWIGLAACGLFALQFVTGFFFFLVLMLCDSATAKFRQTLIPTHVTFGLIIFVVSAAATLTGLTQSSRYRLSGKDDKPNYKDFPEQGLVVNVLAMCIIASIIIVPYIIRNSSYGRYTTLTIN</sequence>
<keyword evidence="4" id="KW-0349">Heme</keyword>
<evidence type="ECO:0000256" key="9">
    <source>
        <dbReference type="ARBA" id="ARBA00023004"/>
    </source>
</evidence>
<feature type="domain" description="Cytochrome b561" evidence="12">
    <location>
        <begin position="156"/>
        <end position="369"/>
    </location>
</feature>
<keyword evidence="8 11" id="KW-1133">Transmembrane helix</keyword>
<dbReference type="InterPro" id="IPR006593">
    <property type="entry name" value="Cyt_b561/ferric_Rdtase_TM"/>
</dbReference>
<dbReference type="PROSITE" id="PS50939">
    <property type="entry name" value="CYTOCHROME_B561"/>
    <property type="match status" value="1"/>
</dbReference>
<keyword evidence="10 11" id="KW-0472">Membrane</keyword>
<comment type="cofactor">
    <cofactor evidence="1">
        <name>heme b</name>
        <dbReference type="ChEBI" id="CHEBI:60344"/>
    </cofactor>
</comment>